<comment type="caution">
    <text evidence="2">The sequence shown here is derived from an EMBL/GenBank/DDBJ whole genome shotgun (WGS) entry which is preliminary data.</text>
</comment>
<dbReference type="Gene3D" id="1.10.530.10">
    <property type="match status" value="1"/>
</dbReference>
<dbReference type="InterPro" id="IPR036366">
    <property type="entry name" value="PGBDSf"/>
</dbReference>
<dbReference type="RefSeq" id="WP_328809327.1">
    <property type="nucleotide sequence ID" value="NZ_JAEKJZ010000009.1"/>
</dbReference>
<dbReference type="SUPFAM" id="SSF47090">
    <property type="entry name" value="PGBD-like"/>
    <property type="match status" value="1"/>
</dbReference>
<name>A0A939EIW4_9HYPH</name>
<dbReference type="InterPro" id="IPR036365">
    <property type="entry name" value="PGBD-like_sf"/>
</dbReference>
<feature type="domain" description="Peptidoglycan binding-like" evidence="1">
    <location>
        <begin position="221"/>
        <end position="280"/>
    </location>
</feature>
<sequence length="282" mass="32055">MPKLPGKSYDEMKALIGKNHGIPYVFSWELLIAICWEESLFNNQEQEKGTAWGFGQVEPSEFYKFETQQARQNGYYVANLPPRTKVGTATKLQGKLTDDQSVQVVSAALRHNYYSRKHDKLDALYAYGGVYYKGPSPLSKADRIKIIQGWLNCEKHLQFFHQGYDRDEIIKGLNMARSFKSREAEFRPILFPLSEDYLIEWLKKYIAQLKASKQMLRTGARGQEVTALQSVLNHKGQSQAAKLVEDGIFGQKTGARVFEFQKQNFLTADGIAGPKTKAKLTA</sequence>
<gene>
    <name evidence="2" type="ORF">JF539_26670</name>
</gene>
<dbReference type="EMBL" id="JAEKJZ010000009">
    <property type="protein sequence ID" value="MBN9673970.1"/>
    <property type="molecule type" value="Genomic_DNA"/>
</dbReference>
<evidence type="ECO:0000259" key="1">
    <source>
        <dbReference type="Pfam" id="PF01471"/>
    </source>
</evidence>
<evidence type="ECO:0000313" key="2">
    <source>
        <dbReference type="EMBL" id="MBN9673970.1"/>
    </source>
</evidence>
<dbReference type="Proteomes" id="UP000664096">
    <property type="component" value="Unassembled WGS sequence"/>
</dbReference>
<proteinExistence type="predicted"/>
<evidence type="ECO:0000313" key="3">
    <source>
        <dbReference type="Proteomes" id="UP000664096"/>
    </source>
</evidence>
<accession>A0A939EIW4</accession>
<dbReference type="InterPro" id="IPR002477">
    <property type="entry name" value="Peptidoglycan-bd-like"/>
</dbReference>
<dbReference type="Gene3D" id="1.10.101.10">
    <property type="entry name" value="PGBD-like superfamily/PGBD"/>
    <property type="match status" value="1"/>
</dbReference>
<dbReference type="AlphaFoldDB" id="A0A939EIW4"/>
<reference evidence="2" key="1">
    <citation type="submission" date="2020-12" db="EMBL/GenBank/DDBJ databases">
        <title>Oil enriched cultivation method for isolating marine PHA-producing bacteria.</title>
        <authorList>
            <person name="Zheng W."/>
            <person name="Yu S."/>
            <person name="Huang Y."/>
        </authorList>
    </citation>
    <scope>NUCLEOTIDE SEQUENCE</scope>
    <source>
        <strain evidence="2">SY-2-12</strain>
    </source>
</reference>
<organism evidence="2 3">
    <name type="scientific">Roseibium aggregatum</name>
    <dbReference type="NCBI Taxonomy" id="187304"/>
    <lineage>
        <taxon>Bacteria</taxon>
        <taxon>Pseudomonadati</taxon>
        <taxon>Pseudomonadota</taxon>
        <taxon>Alphaproteobacteria</taxon>
        <taxon>Hyphomicrobiales</taxon>
        <taxon>Stappiaceae</taxon>
        <taxon>Roseibium</taxon>
    </lineage>
</organism>
<protein>
    <submittedName>
        <fullName evidence="2">Peptidoglycan-binding protein</fullName>
    </submittedName>
</protein>
<dbReference type="Pfam" id="PF01471">
    <property type="entry name" value="PG_binding_1"/>
    <property type="match status" value="1"/>
</dbReference>